<gene>
    <name evidence="3" type="ORF">S01H1_82182</name>
</gene>
<proteinExistence type="predicted"/>
<feature type="domain" description="Isochorismatase-like" evidence="2">
    <location>
        <begin position="10"/>
        <end position="165"/>
    </location>
</feature>
<protein>
    <recommendedName>
        <fullName evidence="2">Isochorismatase-like domain-containing protein</fullName>
    </recommendedName>
</protein>
<sequence length="165" mass="18448">METKFDPKKTALLVIDMQNDLAKTGPDYFAPLYQMVQSNNVIENFTKVVKGARQKGLPIIHIKTVHRKDNADVVPTVTDFMLQGLVPKEMPPILIEGTPGADFIEELQPATEDYVVAKRRSGAFYNTDLDLFLRTRGIDTLLVGGVVTNGCVENTIRGARERDYH</sequence>
<dbReference type="PANTHER" id="PTHR43540">
    <property type="entry name" value="PEROXYUREIDOACRYLATE/UREIDOACRYLATE AMIDOHYDROLASE-RELATED"/>
    <property type="match status" value="1"/>
</dbReference>
<evidence type="ECO:0000256" key="1">
    <source>
        <dbReference type="ARBA" id="ARBA00022801"/>
    </source>
</evidence>
<dbReference type="InterPro" id="IPR000868">
    <property type="entry name" value="Isochorismatase-like_dom"/>
</dbReference>
<dbReference type="Pfam" id="PF00857">
    <property type="entry name" value="Isochorismatase"/>
    <property type="match status" value="1"/>
</dbReference>
<dbReference type="SUPFAM" id="SSF52499">
    <property type="entry name" value="Isochorismatase-like hydrolases"/>
    <property type="match status" value="1"/>
</dbReference>
<evidence type="ECO:0000259" key="2">
    <source>
        <dbReference type="Pfam" id="PF00857"/>
    </source>
</evidence>
<reference evidence="3" key="1">
    <citation type="journal article" date="2014" name="Front. Microbiol.">
        <title>High frequency of phylogenetically diverse reductive dehalogenase-homologous genes in deep subseafloor sedimentary metagenomes.</title>
        <authorList>
            <person name="Kawai M."/>
            <person name="Futagami T."/>
            <person name="Toyoda A."/>
            <person name="Takaki Y."/>
            <person name="Nishi S."/>
            <person name="Hori S."/>
            <person name="Arai W."/>
            <person name="Tsubouchi T."/>
            <person name="Morono Y."/>
            <person name="Uchiyama I."/>
            <person name="Ito T."/>
            <person name="Fujiyama A."/>
            <person name="Inagaki F."/>
            <person name="Takami H."/>
        </authorList>
    </citation>
    <scope>NUCLEOTIDE SEQUENCE</scope>
    <source>
        <strain evidence="3">Expedition CK06-06</strain>
    </source>
</reference>
<dbReference type="CDD" id="cd00431">
    <property type="entry name" value="cysteine_hydrolases"/>
    <property type="match status" value="1"/>
</dbReference>
<dbReference type="InterPro" id="IPR050272">
    <property type="entry name" value="Isochorismatase-like_hydrls"/>
</dbReference>
<dbReference type="EMBL" id="BARS01055691">
    <property type="protein sequence ID" value="GAG48125.1"/>
    <property type="molecule type" value="Genomic_DNA"/>
</dbReference>
<dbReference type="Gene3D" id="3.40.50.850">
    <property type="entry name" value="Isochorismatase-like"/>
    <property type="match status" value="1"/>
</dbReference>
<comment type="caution">
    <text evidence="3">The sequence shown here is derived from an EMBL/GenBank/DDBJ whole genome shotgun (WGS) entry which is preliminary data.</text>
</comment>
<evidence type="ECO:0000313" key="3">
    <source>
        <dbReference type="EMBL" id="GAG48125.1"/>
    </source>
</evidence>
<accession>X0XXQ4</accession>
<name>X0XXQ4_9ZZZZ</name>
<dbReference type="AlphaFoldDB" id="X0XXQ4"/>
<dbReference type="PANTHER" id="PTHR43540:SF6">
    <property type="entry name" value="ISOCHORISMATASE-LIKE DOMAIN-CONTAINING PROTEIN"/>
    <property type="match status" value="1"/>
</dbReference>
<feature type="non-terminal residue" evidence="3">
    <location>
        <position position="165"/>
    </location>
</feature>
<organism evidence="3">
    <name type="scientific">marine sediment metagenome</name>
    <dbReference type="NCBI Taxonomy" id="412755"/>
    <lineage>
        <taxon>unclassified sequences</taxon>
        <taxon>metagenomes</taxon>
        <taxon>ecological metagenomes</taxon>
    </lineage>
</organism>
<keyword evidence="1" id="KW-0378">Hydrolase</keyword>
<dbReference type="InterPro" id="IPR036380">
    <property type="entry name" value="Isochorismatase-like_sf"/>
</dbReference>
<dbReference type="GO" id="GO:0016787">
    <property type="term" value="F:hydrolase activity"/>
    <property type="evidence" value="ECO:0007669"/>
    <property type="project" value="UniProtKB-KW"/>
</dbReference>